<dbReference type="Proteomes" id="UP000011761">
    <property type="component" value="Unassembled WGS sequence"/>
</dbReference>
<dbReference type="InterPro" id="IPR044635">
    <property type="entry name" value="UBP14-like"/>
</dbReference>
<evidence type="ECO:0000256" key="5">
    <source>
        <dbReference type="ARBA" id="ARBA00022801"/>
    </source>
</evidence>
<organism evidence="9 10">
    <name type="scientific">Baudoinia panamericana (strain UAMH 10762)</name>
    <name type="common">Angels' share fungus</name>
    <name type="synonym">Baudoinia compniacensis (strain UAMH 10762)</name>
    <dbReference type="NCBI Taxonomy" id="717646"/>
    <lineage>
        <taxon>Eukaryota</taxon>
        <taxon>Fungi</taxon>
        <taxon>Dikarya</taxon>
        <taxon>Ascomycota</taxon>
        <taxon>Pezizomycotina</taxon>
        <taxon>Dothideomycetes</taxon>
        <taxon>Dothideomycetidae</taxon>
        <taxon>Mycosphaerellales</taxon>
        <taxon>Teratosphaeriaceae</taxon>
        <taxon>Baudoinia</taxon>
    </lineage>
</organism>
<evidence type="ECO:0000259" key="8">
    <source>
        <dbReference type="PROSITE" id="PS50235"/>
    </source>
</evidence>
<dbReference type="KEGG" id="bcom:BAUCODRAFT_83917"/>
<reference evidence="9 10" key="1">
    <citation type="journal article" date="2012" name="PLoS Pathog.">
        <title>Diverse lifestyles and strategies of plant pathogenesis encoded in the genomes of eighteen Dothideomycetes fungi.</title>
        <authorList>
            <person name="Ohm R.A."/>
            <person name="Feau N."/>
            <person name="Henrissat B."/>
            <person name="Schoch C.L."/>
            <person name="Horwitz B.A."/>
            <person name="Barry K.W."/>
            <person name="Condon B.J."/>
            <person name="Copeland A.C."/>
            <person name="Dhillon B."/>
            <person name="Glaser F."/>
            <person name="Hesse C.N."/>
            <person name="Kosti I."/>
            <person name="LaButti K."/>
            <person name="Lindquist E.A."/>
            <person name="Lucas S."/>
            <person name="Salamov A.A."/>
            <person name="Bradshaw R.E."/>
            <person name="Ciuffetti L."/>
            <person name="Hamelin R.C."/>
            <person name="Kema G.H.J."/>
            <person name="Lawrence C."/>
            <person name="Scott J.A."/>
            <person name="Spatafora J.W."/>
            <person name="Turgeon B.G."/>
            <person name="de Wit P.J.G.M."/>
            <person name="Zhong S."/>
            <person name="Goodwin S.B."/>
            <person name="Grigoriev I.V."/>
        </authorList>
    </citation>
    <scope>NUCLEOTIDE SEQUENCE [LARGE SCALE GENOMIC DNA]</scope>
    <source>
        <strain evidence="9 10">UAMH 10762</strain>
    </source>
</reference>
<dbReference type="OrthoDB" id="2420415at2759"/>
<feature type="region of interest" description="Disordered" evidence="7">
    <location>
        <begin position="1168"/>
        <end position="1214"/>
    </location>
</feature>
<dbReference type="OMA" id="MDIGDAY"/>
<evidence type="ECO:0000256" key="1">
    <source>
        <dbReference type="ARBA" id="ARBA00000707"/>
    </source>
</evidence>
<dbReference type="PROSITE" id="PS50235">
    <property type="entry name" value="USP_3"/>
    <property type="match status" value="1"/>
</dbReference>
<name>M2NLZ8_BAUPA</name>
<evidence type="ECO:0000256" key="7">
    <source>
        <dbReference type="SAM" id="MobiDB-lite"/>
    </source>
</evidence>
<dbReference type="GO" id="GO:0043161">
    <property type="term" value="P:proteasome-mediated ubiquitin-dependent protein catabolic process"/>
    <property type="evidence" value="ECO:0007669"/>
    <property type="project" value="InterPro"/>
</dbReference>
<feature type="region of interest" description="Disordered" evidence="7">
    <location>
        <begin position="723"/>
        <end position="819"/>
    </location>
</feature>
<feature type="compositionally biased region" description="Polar residues" evidence="7">
    <location>
        <begin position="775"/>
        <end position="790"/>
    </location>
</feature>
<dbReference type="EMBL" id="KB445551">
    <property type="protein sequence ID" value="EMD00196.1"/>
    <property type="molecule type" value="Genomic_DNA"/>
</dbReference>
<dbReference type="AlphaFoldDB" id="M2NLZ8"/>
<dbReference type="GO" id="GO:0070628">
    <property type="term" value="F:proteasome binding"/>
    <property type="evidence" value="ECO:0007669"/>
    <property type="project" value="TreeGrafter"/>
</dbReference>
<evidence type="ECO:0000256" key="2">
    <source>
        <dbReference type="ARBA" id="ARBA00012759"/>
    </source>
</evidence>
<feature type="compositionally biased region" description="Pro residues" evidence="7">
    <location>
        <begin position="795"/>
        <end position="806"/>
    </location>
</feature>
<dbReference type="eggNOG" id="KOG1863">
    <property type="taxonomic scope" value="Eukaryota"/>
</dbReference>
<dbReference type="Pfam" id="PF00443">
    <property type="entry name" value="UCH"/>
    <property type="match status" value="1"/>
</dbReference>
<comment type="catalytic activity">
    <reaction evidence="1">
        <text>Thiol-dependent hydrolysis of ester, thioester, amide, peptide and isopeptide bonds formed by the C-terminal Gly of ubiquitin (a 76-residue protein attached to proteins as an intracellular targeting signal).</text>
        <dbReference type="EC" id="3.4.19.12"/>
    </reaction>
</comment>
<feature type="domain" description="USP" evidence="8">
    <location>
        <begin position="602"/>
        <end position="1157"/>
    </location>
</feature>
<dbReference type="InterPro" id="IPR038765">
    <property type="entry name" value="Papain-like_cys_pep_sf"/>
</dbReference>
<dbReference type="STRING" id="717646.M2NLZ8"/>
<dbReference type="InterPro" id="IPR018200">
    <property type="entry name" value="USP_CS"/>
</dbReference>
<keyword evidence="4" id="KW-0833">Ubl conjugation pathway</keyword>
<dbReference type="InterPro" id="IPR001394">
    <property type="entry name" value="Peptidase_C19_UCH"/>
</dbReference>
<dbReference type="PROSITE" id="PS00972">
    <property type="entry name" value="USP_1"/>
    <property type="match status" value="1"/>
</dbReference>
<dbReference type="GeneID" id="19117404"/>
<evidence type="ECO:0000256" key="4">
    <source>
        <dbReference type="ARBA" id="ARBA00022786"/>
    </source>
</evidence>
<gene>
    <name evidence="9" type="ORF">BAUCODRAFT_83917</name>
</gene>
<keyword evidence="5" id="KW-0378">Hydrolase</keyword>
<evidence type="ECO:0000313" key="10">
    <source>
        <dbReference type="Proteomes" id="UP000011761"/>
    </source>
</evidence>
<evidence type="ECO:0000313" key="9">
    <source>
        <dbReference type="EMBL" id="EMD00196.1"/>
    </source>
</evidence>
<dbReference type="EC" id="3.4.19.12" evidence="2"/>
<dbReference type="Pfam" id="PF13446">
    <property type="entry name" value="RPT"/>
    <property type="match status" value="3"/>
</dbReference>
<dbReference type="GO" id="GO:0016579">
    <property type="term" value="P:protein deubiquitination"/>
    <property type="evidence" value="ECO:0007669"/>
    <property type="project" value="InterPro"/>
</dbReference>
<dbReference type="GO" id="GO:0061136">
    <property type="term" value="P:regulation of proteasomal protein catabolic process"/>
    <property type="evidence" value="ECO:0007669"/>
    <property type="project" value="TreeGrafter"/>
</dbReference>
<dbReference type="Gene3D" id="3.90.70.10">
    <property type="entry name" value="Cysteine proteinases"/>
    <property type="match status" value="2"/>
</dbReference>
<protein>
    <recommendedName>
        <fullName evidence="2">ubiquitinyl hydrolase 1</fullName>
        <ecNumber evidence="2">3.4.19.12</ecNumber>
    </recommendedName>
</protein>
<sequence>MSGPPSGPGKTAPKIHRDFLDFDPLNARQGINILTDHAPPVGEGQQPSQQPSACRHDYTIKHEQSISPPLDLRPDAASRYKLGTVCKKCRLHAVVKIDYTRSVNPCPNSEYPLHHFQRLPEFDVRDEHRIAYAWQCSAPQCQAHLEIGFGKQRLSPEDRDLLINTELLKRRYESVLQHDPGREGMRQATPMEALSRLRKYIKDSLNAEHTRRSFPANNKRFMETFGVHGQDCAQLLQRLGFKYASDILEWSLPDPPTIDDRIEADGNSLRELLEDVEIELVALMYKLAGDTGAINPAASEGWPSASRDVERVLAAQGYPRHVSLRRTNTANEEAPFFSSLGALPDFADSLVEFVHDRQSNCDPEQQSYYFECLQVITESRNSEQLHVKVAMLQSTNLVSRRDLSSAYRTFGLSPTDNSADDYILNVFQARQSNVNGDVAEENRQALYKIGLMRNSQLLINASRQSVETYEDALAWIGNGATKDTDDEMLISMLTLKEGTAAVREIAQKAISVIAKERRSDMLNSWLQTGRTDGYTMSVDEALRYMNIEQKLEDIDQSVIGVALKLARTERPGEQTEKAIATIERALAGRDVAMTHAPASWPVGLVSHGNTCYLNSLLQYYFALKPLRDIVQEYDKYKLDLATEKGKTARVGGRQISLVEIKGGQRFAKDLQHLFDAMTTEPGTAVTPDRDMVCRAFLEPQAYHMLLSSAMDERVGANRTDQDVATDSALGPDAMLNGTESAQQANGEDWVSRQDSVASSATLQADEPEDVPMQLGTEQPRPSNTDVTTDNAPQEPRQPPSAPPLPPRRFSTTEDVRKAQREALSIAEAKAREQQDVTEVHDSVTFRLRSGMKPEDVDDSGEQQDRIRALYTIGLTQTELRNDGGASKPVPLSDSGIQVNVPKEETDIYSALDEIFDAQTFEGADHETFKSVRSLPPILQISIPRIGWDKARGTYKSEATVRLEDELYLDRYIDLSHEDVLPSRKRCWAWRKQLRELRKERLALKQSAVDIDLQGPEAFGESVRILQDFSQLNNDLEEAGVGGVDIDPSLTAALIELAGERTQRLQKLEEQISHLQTCLHGEFTNFKAIKYRLAAVFFHRGTQGSGHYWVNIKDFDSNLWRNYNDDTVQQVQPNQLEGIYRATRWEQGTPTYAVYVQDDAKEHLIQPVCRSPREPPPVVEKPTEAVQTAPADPTPVLEESVAEWDKPREVPQVPW</sequence>
<dbReference type="InterPro" id="IPR025305">
    <property type="entry name" value="UCH_repeat_domain"/>
</dbReference>
<dbReference type="HOGENOM" id="CLU_003155_0_0_1"/>
<proteinExistence type="predicted"/>
<dbReference type="RefSeq" id="XP_007672696.1">
    <property type="nucleotide sequence ID" value="XM_007674506.1"/>
</dbReference>
<accession>M2NLZ8</accession>
<dbReference type="PROSITE" id="PS00973">
    <property type="entry name" value="USP_2"/>
    <property type="match status" value="1"/>
</dbReference>
<evidence type="ECO:0000256" key="6">
    <source>
        <dbReference type="ARBA" id="ARBA00022807"/>
    </source>
</evidence>
<feature type="compositionally biased region" description="Basic and acidic residues" evidence="7">
    <location>
        <begin position="810"/>
        <end position="819"/>
    </location>
</feature>
<keyword evidence="3" id="KW-0645">Protease</keyword>
<dbReference type="InterPro" id="IPR028889">
    <property type="entry name" value="USP"/>
</dbReference>
<dbReference type="SUPFAM" id="SSF54001">
    <property type="entry name" value="Cysteine proteinases"/>
    <property type="match status" value="1"/>
</dbReference>
<dbReference type="PANTHER" id="PTHR43982">
    <property type="entry name" value="UBIQUITIN CARBOXYL-TERMINAL HYDROLASE"/>
    <property type="match status" value="1"/>
</dbReference>
<dbReference type="PANTHER" id="PTHR43982:SF6">
    <property type="entry name" value="UBIQUITIN CARBOXYL-TERMINAL HYDROLASE 2-RELATED"/>
    <property type="match status" value="1"/>
</dbReference>
<keyword evidence="6" id="KW-0788">Thiol protease</keyword>
<keyword evidence="10" id="KW-1185">Reference proteome</keyword>
<dbReference type="GO" id="GO:0004843">
    <property type="term" value="F:cysteine-type deubiquitinase activity"/>
    <property type="evidence" value="ECO:0007669"/>
    <property type="project" value="UniProtKB-EC"/>
</dbReference>
<evidence type="ECO:0000256" key="3">
    <source>
        <dbReference type="ARBA" id="ARBA00022670"/>
    </source>
</evidence>
<feature type="compositionally biased region" description="Polar residues" evidence="7">
    <location>
        <begin position="752"/>
        <end position="762"/>
    </location>
</feature>